<accession>A0A8H3J659</accession>
<dbReference type="SUPFAM" id="SSF51735">
    <property type="entry name" value="NAD(P)-binding Rossmann-fold domains"/>
    <property type="match status" value="1"/>
</dbReference>
<dbReference type="PRINTS" id="PR00080">
    <property type="entry name" value="SDRFAMILY"/>
</dbReference>
<comment type="similarity">
    <text evidence="1">Belongs to the short-chain dehydrogenases/reductases (SDR) family.</text>
</comment>
<evidence type="ECO:0000256" key="1">
    <source>
        <dbReference type="ARBA" id="ARBA00006484"/>
    </source>
</evidence>
<evidence type="ECO:0000256" key="3">
    <source>
        <dbReference type="ARBA" id="ARBA00023002"/>
    </source>
</evidence>
<evidence type="ECO:0000256" key="2">
    <source>
        <dbReference type="ARBA" id="ARBA00022857"/>
    </source>
</evidence>
<dbReference type="GO" id="GO:0016491">
    <property type="term" value="F:oxidoreductase activity"/>
    <property type="evidence" value="ECO:0007669"/>
    <property type="project" value="UniProtKB-KW"/>
</dbReference>
<reference evidence="4" key="1">
    <citation type="submission" date="2021-03" db="EMBL/GenBank/DDBJ databases">
        <authorList>
            <person name="Tagirdzhanova G."/>
        </authorList>
    </citation>
    <scope>NUCLEOTIDE SEQUENCE</scope>
</reference>
<protein>
    <submittedName>
        <fullName evidence="4">Uncharacterized protein</fullName>
    </submittedName>
</protein>
<dbReference type="PROSITE" id="PS00061">
    <property type="entry name" value="ADH_SHORT"/>
    <property type="match status" value="1"/>
</dbReference>
<dbReference type="FunFam" id="3.40.50.720:FF:000084">
    <property type="entry name" value="Short-chain dehydrogenase reductase"/>
    <property type="match status" value="1"/>
</dbReference>
<dbReference type="Gene3D" id="3.40.50.720">
    <property type="entry name" value="NAD(P)-binding Rossmann-like Domain"/>
    <property type="match status" value="1"/>
</dbReference>
<dbReference type="InterPro" id="IPR002347">
    <property type="entry name" value="SDR_fam"/>
</dbReference>
<keyword evidence="3" id="KW-0560">Oxidoreductase</keyword>
<name>A0A8H3J659_9LECA</name>
<dbReference type="PRINTS" id="PR00081">
    <property type="entry name" value="GDHRDH"/>
</dbReference>
<dbReference type="Proteomes" id="UP000664521">
    <property type="component" value="Unassembled WGS sequence"/>
</dbReference>
<gene>
    <name evidence="4" type="ORF">HETSPECPRED_003640</name>
</gene>
<proteinExistence type="inferred from homology"/>
<evidence type="ECO:0000313" key="5">
    <source>
        <dbReference type="Proteomes" id="UP000664521"/>
    </source>
</evidence>
<dbReference type="AlphaFoldDB" id="A0A8H3J659"/>
<dbReference type="PANTHER" id="PTHR24321">
    <property type="entry name" value="DEHYDROGENASES, SHORT CHAIN"/>
    <property type="match status" value="1"/>
</dbReference>
<dbReference type="Pfam" id="PF13561">
    <property type="entry name" value="adh_short_C2"/>
    <property type="match status" value="1"/>
</dbReference>
<keyword evidence="5" id="KW-1185">Reference proteome</keyword>
<dbReference type="EMBL" id="CAJPDS010000203">
    <property type="protein sequence ID" value="CAF9941530.1"/>
    <property type="molecule type" value="Genomic_DNA"/>
</dbReference>
<evidence type="ECO:0000313" key="4">
    <source>
        <dbReference type="EMBL" id="CAF9941530.1"/>
    </source>
</evidence>
<comment type="caution">
    <text evidence="4">The sequence shown here is derived from an EMBL/GenBank/DDBJ whole genome shotgun (WGS) entry which is preliminary data.</text>
</comment>
<dbReference type="InterPro" id="IPR036291">
    <property type="entry name" value="NAD(P)-bd_dom_sf"/>
</dbReference>
<sequence length="274" mass="29148">MSLEGYVLIFGAGGGIGRETGYIFAERGATGICFADIDEKAAQDAASASQKLAAKDGYQAIAMLVDVTNRSSVREVVAATKKLFGRIDYNINSAGVSSNFEAPVTEMLEEEFDRVHNVNAKGMLFCIAEVAKVMEAQDEKFTEGRSGRRSTGRGSIVTLSSLNGQIPVSGHVQYGSSKYAALGITHTAAVELARKGVRVNCLLPSWVDTPMMEKEISRQTELLAAIKSLTPLGRMANVEEVAEAIHFLCSPGASYINGIGLVIDSGFSLTRGLA</sequence>
<dbReference type="InterPro" id="IPR020904">
    <property type="entry name" value="Sc_DH/Rdtase_CS"/>
</dbReference>
<keyword evidence="2" id="KW-0521">NADP</keyword>
<dbReference type="CDD" id="cd05233">
    <property type="entry name" value="SDR_c"/>
    <property type="match status" value="1"/>
</dbReference>
<dbReference type="PANTHER" id="PTHR24321:SF12">
    <property type="entry name" value="SHORT-CHAIN DEHYDROGENASE_REDUCTASE FAMILY, PUTATIVE (AFU_ORTHOLOGUE AFUA_5G14340)-RELATED"/>
    <property type="match status" value="1"/>
</dbReference>
<dbReference type="OrthoDB" id="5840532at2759"/>
<organism evidence="4 5">
    <name type="scientific">Heterodermia speciosa</name>
    <dbReference type="NCBI Taxonomy" id="116794"/>
    <lineage>
        <taxon>Eukaryota</taxon>
        <taxon>Fungi</taxon>
        <taxon>Dikarya</taxon>
        <taxon>Ascomycota</taxon>
        <taxon>Pezizomycotina</taxon>
        <taxon>Lecanoromycetes</taxon>
        <taxon>OSLEUM clade</taxon>
        <taxon>Lecanoromycetidae</taxon>
        <taxon>Caliciales</taxon>
        <taxon>Physciaceae</taxon>
        <taxon>Heterodermia</taxon>
    </lineage>
</organism>